<dbReference type="GO" id="GO:1901135">
    <property type="term" value="P:carbohydrate derivative metabolic process"/>
    <property type="evidence" value="ECO:0007669"/>
    <property type="project" value="InterPro"/>
</dbReference>
<keyword evidence="2" id="KW-0413">Isomerase</keyword>
<dbReference type="InterPro" id="IPR046348">
    <property type="entry name" value="SIS_dom_sf"/>
</dbReference>
<feature type="domain" description="SIS" evidence="1">
    <location>
        <begin position="43"/>
        <end position="203"/>
    </location>
</feature>
<dbReference type="Proteomes" id="UP000247781">
    <property type="component" value="Unassembled WGS sequence"/>
</dbReference>
<dbReference type="Gene3D" id="3.40.50.10490">
    <property type="entry name" value="Glucose-6-phosphate isomerase like protein, domain 1"/>
    <property type="match status" value="1"/>
</dbReference>
<reference evidence="2 3" key="2">
    <citation type="submission" date="2018-06" db="EMBL/GenBank/DDBJ databases">
        <title>Sequencing of bacterial isolates from soil warming experiment in Harvard Forest, Massachusetts, USA.</title>
        <authorList>
            <person name="Deangelis K.PhD."/>
        </authorList>
    </citation>
    <scope>NUCLEOTIDE SEQUENCE [LARGE SCALE GENOMIC DNA]</scope>
    <source>
        <strain evidence="2 3">GAS496</strain>
    </source>
</reference>
<evidence type="ECO:0000259" key="1">
    <source>
        <dbReference type="PROSITE" id="PS51464"/>
    </source>
</evidence>
<evidence type="ECO:0000313" key="2">
    <source>
        <dbReference type="EMBL" id="PXX05741.1"/>
    </source>
</evidence>
<dbReference type="InterPro" id="IPR050099">
    <property type="entry name" value="SIS_GmhA/DiaA_subfam"/>
</dbReference>
<reference evidence="3" key="1">
    <citation type="submission" date="2018-05" db="EMBL/GenBank/DDBJ databases">
        <authorList>
            <person name="Deangelis K."/>
            <person name="Huntemann M."/>
            <person name="Clum A."/>
            <person name="Pillay M."/>
            <person name="Palaniappan K."/>
            <person name="Varghese N."/>
            <person name="Mikhailova N."/>
            <person name="Stamatis D."/>
            <person name="Reddy T."/>
            <person name="Daum C."/>
            <person name="Shapiro N."/>
            <person name="Ivanova N."/>
            <person name="Kyrpides N."/>
            <person name="Woyke T."/>
        </authorList>
    </citation>
    <scope>NUCLEOTIDE SEQUENCE [LARGE SCALE GENOMIC DNA]</scope>
    <source>
        <strain evidence="3">GAS496</strain>
    </source>
</reference>
<keyword evidence="3" id="KW-1185">Reference proteome</keyword>
<organism evidence="2 3">
    <name type="scientific">Mycolicibacterium moriokaense</name>
    <dbReference type="NCBI Taxonomy" id="39691"/>
    <lineage>
        <taxon>Bacteria</taxon>
        <taxon>Bacillati</taxon>
        <taxon>Actinomycetota</taxon>
        <taxon>Actinomycetes</taxon>
        <taxon>Mycobacteriales</taxon>
        <taxon>Mycobacteriaceae</taxon>
        <taxon>Mycolicibacterium</taxon>
    </lineage>
</organism>
<dbReference type="RefSeq" id="WP_220032510.1">
    <property type="nucleotide sequence ID" value="NZ_QJJU01000016.1"/>
</dbReference>
<dbReference type="GO" id="GO:0016853">
    <property type="term" value="F:isomerase activity"/>
    <property type="evidence" value="ECO:0007669"/>
    <property type="project" value="UniProtKB-KW"/>
</dbReference>
<dbReference type="EMBL" id="QJJU01000016">
    <property type="protein sequence ID" value="PXX05741.1"/>
    <property type="molecule type" value="Genomic_DNA"/>
</dbReference>
<dbReference type="SUPFAM" id="SSF53697">
    <property type="entry name" value="SIS domain"/>
    <property type="match status" value="1"/>
</dbReference>
<dbReference type="PROSITE" id="PS51464">
    <property type="entry name" value="SIS"/>
    <property type="match status" value="1"/>
</dbReference>
<name>A0A318HBQ5_9MYCO</name>
<proteinExistence type="predicted"/>
<gene>
    <name evidence="2" type="ORF">C8E89_11651</name>
</gene>
<dbReference type="GO" id="GO:0097367">
    <property type="term" value="F:carbohydrate derivative binding"/>
    <property type="evidence" value="ECO:0007669"/>
    <property type="project" value="InterPro"/>
</dbReference>
<evidence type="ECO:0000313" key="3">
    <source>
        <dbReference type="Proteomes" id="UP000247781"/>
    </source>
</evidence>
<protein>
    <submittedName>
        <fullName evidence="2">D-sedoheptulose 7-phosphate isomerase</fullName>
    </submittedName>
</protein>
<sequence>MVVTMSLDVPAFIDGEIAKSRAGLAELESPEYAQTLTDIANKAVEAIRAGGKIMFCGNGGSAADSQHLAAELVGRQNYNRAPAAGIALTVDTSALTAIGNDYGYDNVFSRQVEALGNAGDVLIGISTSGRSQSVVRAIESAKAKGITTVSFTGREARDMSIADIRLAVPATETAKIQELHITCGHIVFALVERILFPLEAPPQ</sequence>
<comment type="caution">
    <text evidence="2">The sequence shown here is derived from an EMBL/GenBank/DDBJ whole genome shotgun (WGS) entry which is preliminary data.</text>
</comment>
<dbReference type="InterPro" id="IPR001347">
    <property type="entry name" value="SIS_dom"/>
</dbReference>
<dbReference type="CDD" id="cd05006">
    <property type="entry name" value="SIS_GmhA"/>
    <property type="match status" value="1"/>
</dbReference>
<dbReference type="PANTHER" id="PTHR30390:SF6">
    <property type="entry name" value="DNAA INITIATOR-ASSOCIATING PROTEIN DIAA"/>
    <property type="match status" value="1"/>
</dbReference>
<dbReference type="InterPro" id="IPR035461">
    <property type="entry name" value="GmhA/DiaA"/>
</dbReference>
<dbReference type="AlphaFoldDB" id="A0A318HBQ5"/>
<dbReference type="Pfam" id="PF13580">
    <property type="entry name" value="SIS_2"/>
    <property type="match status" value="1"/>
</dbReference>
<dbReference type="PANTHER" id="PTHR30390">
    <property type="entry name" value="SEDOHEPTULOSE 7-PHOSPHATE ISOMERASE / DNAA INITIATOR-ASSOCIATING FACTOR FOR REPLICATION INITIATION"/>
    <property type="match status" value="1"/>
</dbReference>
<accession>A0A318HBQ5</accession>